<feature type="region of interest" description="Disordered" evidence="1">
    <location>
        <begin position="13"/>
        <end position="53"/>
    </location>
</feature>
<sequence length="53" mass="6218">MRVWDIPDRDANFSRDYNRQRRGKKLKAPKDNGNTFDPMASLRAARNLRQGGR</sequence>
<organism evidence="2">
    <name type="scientific">feces metagenome</name>
    <dbReference type="NCBI Taxonomy" id="1861841"/>
    <lineage>
        <taxon>unclassified sequences</taxon>
        <taxon>metagenomes</taxon>
        <taxon>organismal metagenomes</taxon>
    </lineage>
</organism>
<reference evidence="2" key="1">
    <citation type="submission" date="2020-09" db="EMBL/GenBank/DDBJ databases">
        <authorList>
            <person name="Eze J.U."/>
            <person name="Rahube T.O."/>
        </authorList>
    </citation>
    <scope>NUCLEOTIDE SEQUENCE</scope>
</reference>
<proteinExistence type="predicted"/>
<accession>A0A7M2QP59</accession>
<evidence type="ECO:0000256" key="1">
    <source>
        <dbReference type="SAM" id="MobiDB-lite"/>
    </source>
</evidence>
<dbReference type="EMBL" id="MT993629">
    <property type="protein sequence ID" value="QOV05681.1"/>
    <property type="molecule type" value="Genomic_DNA"/>
</dbReference>
<name>A0A7M2QP59_9ZZZZ</name>
<evidence type="ECO:0000313" key="2">
    <source>
        <dbReference type="EMBL" id="QOV05681.1"/>
    </source>
</evidence>
<dbReference type="AlphaFoldDB" id="A0A7M2QP59"/>
<protein>
    <submittedName>
        <fullName evidence="2">Uncharacterized protein</fullName>
    </submittedName>
</protein>